<name>A0A8H3ZRZ7_9PEZI</name>
<evidence type="ECO:0000313" key="3">
    <source>
        <dbReference type="Proteomes" id="UP000434172"/>
    </source>
</evidence>
<evidence type="ECO:0000256" key="1">
    <source>
        <dbReference type="SAM" id="Phobius"/>
    </source>
</evidence>
<feature type="non-terminal residue" evidence="2">
    <location>
        <position position="1"/>
    </location>
</feature>
<dbReference type="Proteomes" id="UP000434172">
    <property type="component" value="Unassembled WGS sequence"/>
</dbReference>
<dbReference type="AlphaFoldDB" id="A0A8H3ZRZ7"/>
<sequence length="175" mass="19980">MGHIWCSASFKDFAPDQRLAWDLLLRDNWCLSGGGLLPMLGLLWVQYHIAIAYGVLLLLEAFLLPGTLYPRDLISDGVTLDRELESVKRTKRLRFWKVQQLQVGSKRQTFIPAIRFIKVLTQPRLMCAINPYIFFQCWSVVSILKMGPMAYAQYSTQTQGLLWLGLVSGTVTIEI</sequence>
<reference evidence="2 3" key="1">
    <citation type="submission" date="2019-12" db="EMBL/GenBank/DDBJ databases">
        <title>A genome sequence resource for the geographically widespread anthracnose pathogen Colletotrichum asianum.</title>
        <authorList>
            <person name="Meng Y."/>
        </authorList>
    </citation>
    <scope>NUCLEOTIDE SEQUENCE [LARGE SCALE GENOMIC DNA]</scope>
    <source>
        <strain evidence="2 3">ICMP 18580</strain>
    </source>
</reference>
<keyword evidence="1" id="KW-0472">Membrane</keyword>
<keyword evidence="1" id="KW-0812">Transmembrane</keyword>
<proteinExistence type="predicted"/>
<protein>
    <submittedName>
        <fullName evidence="2">Major facilitator superfamily transporter</fullName>
    </submittedName>
</protein>
<keyword evidence="1" id="KW-1133">Transmembrane helix</keyword>
<gene>
    <name evidence="2" type="ORF">GQ607_008761</name>
</gene>
<dbReference type="EMBL" id="WOWK01000047">
    <property type="protein sequence ID" value="KAF0324056.1"/>
    <property type="molecule type" value="Genomic_DNA"/>
</dbReference>
<accession>A0A8H3ZRZ7</accession>
<comment type="caution">
    <text evidence="2">The sequence shown here is derived from an EMBL/GenBank/DDBJ whole genome shotgun (WGS) entry which is preliminary data.</text>
</comment>
<keyword evidence="3" id="KW-1185">Reference proteome</keyword>
<feature type="transmembrane region" description="Helical" evidence="1">
    <location>
        <begin position="44"/>
        <end position="64"/>
    </location>
</feature>
<organism evidence="2 3">
    <name type="scientific">Colletotrichum asianum</name>
    <dbReference type="NCBI Taxonomy" id="702518"/>
    <lineage>
        <taxon>Eukaryota</taxon>
        <taxon>Fungi</taxon>
        <taxon>Dikarya</taxon>
        <taxon>Ascomycota</taxon>
        <taxon>Pezizomycotina</taxon>
        <taxon>Sordariomycetes</taxon>
        <taxon>Hypocreomycetidae</taxon>
        <taxon>Glomerellales</taxon>
        <taxon>Glomerellaceae</taxon>
        <taxon>Colletotrichum</taxon>
        <taxon>Colletotrichum gloeosporioides species complex</taxon>
    </lineage>
</organism>
<evidence type="ECO:0000313" key="2">
    <source>
        <dbReference type="EMBL" id="KAF0324056.1"/>
    </source>
</evidence>
<dbReference type="OrthoDB" id="2585655at2759"/>